<evidence type="ECO:0000313" key="20">
    <source>
        <dbReference type="Proteomes" id="UP000231252"/>
    </source>
</evidence>
<dbReference type="Gene3D" id="1.10.1270.20">
    <property type="entry name" value="tRNA(m1g37)methyltransferase, domain 2"/>
    <property type="match status" value="1"/>
</dbReference>
<dbReference type="InterPro" id="IPR023148">
    <property type="entry name" value="tRNA_m1G_MeTrfase_C_sf"/>
</dbReference>
<dbReference type="PANTHER" id="PTHR46417">
    <property type="entry name" value="TRNA (GUANINE-N(1)-)-METHYLTRANSFERASE"/>
    <property type="match status" value="1"/>
</dbReference>
<reference evidence="20" key="1">
    <citation type="submission" date="2017-09" db="EMBL/GenBank/DDBJ databases">
        <title>Depth-based differentiation of microbial function through sediment-hosted aquifers and enrichment of novel symbionts in the deep terrestrial subsurface.</title>
        <authorList>
            <person name="Probst A.J."/>
            <person name="Ladd B."/>
            <person name="Jarett J.K."/>
            <person name="Geller-Mcgrath D.E."/>
            <person name="Sieber C.M.K."/>
            <person name="Emerson J.B."/>
            <person name="Anantharaman K."/>
            <person name="Thomas B.C."/>
            <person name="Malmstrom R."/>
            <person name="Stieglmeier M."/>
            <person name="Klingl A."/>
            <person name="Woyke T."/>
            <person name="Ryan C.M."/>
            <person name="Banfield J.F."/>
        </authorList>
    </citation>
    <scope>NUCLEOTIDE SEQUENCE [LARGE SCALE GENOMIC DNA]</scope>
</reference>
<gene>
    <name evidence="15" type="primary">trmD</name>
    <name evidence="19" type="ORF">COT50_03345</name>
</gene>
<evidence type="ECO:0000256" key="16">
    <source>
        <dbReference type="PIRSR" id="PIRSR000386-1"/>
    </source>
</evidence>
<dbReference type="PIRSF" id="PIRSF000386">
    <property type="entry name" value="tRNA_mtase"/>
    <property type="match status" value="1"/>
</dbReference>
<evidence type="ECO:0000256" key="8">
    <source>
        <dbReference type="ARBA" id="ARBA00022603"/>
    </source>
</evidence>
<keyword evidence="10 15" id="KW-0949">S-adenosyl-L-methionine</keyword>
<dbReference type="NCBIfam" id="TIGR00088">
    <property type="entry name" value="trmD"/>
    <property type="match status" value="1"/>
</dbReference>
<evidence type="ECO:0000313" key="19">
    <source>
        <dbReference type="EMBL" id="PIS22179.1"/>
    </source>
</evidence>
<feature type="domain" description="tRNA methyltransferase TRMD/TRM10-type" evidence="18">
    <location>
        <begin position="9"/>
        <end position="227"/>
    </location>
</feature>
<dbReference type="InterPro" id="IPR016009">
    <property type="entry name" value="tRNA_MeTrfase_TRMD/TRM10"/>
</dbReference>
<protein>
    <recommendedName>
        <fullName evidence="6 15">tRNA (guanine-N(1)-)-methyltransferase</fullName>
        <ecNumber evidence="5 15">2.1.1.228</ecNumber>
    </recommendedName>
    <alternativeName>
        <fullName evidence="12 15">M1G-methyltransferase</fullName>
    </alternativeName>
    <alternativeName>
        <fullName evidence="13 15">tRNA [GM37] methyltransferase</fullName>
    </alternativeName>
</protein>
<evidence type="ECO:0000256" key="17">
    <source>
        <dbReference type="RuleBase" id="RU003464"/>
    </source>
</evidence>
<evidence type="ECO:0000256" key="4">
    <source>
        <dbReference type="ARBA" id="ARBA00011738"/>
    </source>
</evidence>
<evidence type="ECO:0000256" key="7">
    <source>
        <dbReference type="ARBA" id="ARBA00022490"/>
    </source>
</evidence>
<evidence type="ECO:0000256" key="6">
    <source>
        <dbReference type="ARBA" id="ARBA00014679"/>
    </source>
</evidence>
<dbReference type="InterPro" id="IPR002649">
    <property type="entry name" value="tRNA_m1G_MeTrfase_TrmD"/>
</dbReference>
<evidence type="ECO:0000256" key="15">
    <source>
        <dbReference type="HAMAP-Rule" id="MF_00605"/>
    </source>
</evidence>
<dbReference type="HAMAP" id="MF_00605">
    <property type="entry name" value="TrmD"/>
    <property type="match status" value="1"/>
</dbReference>
<evidence type="ECO:0000256" key="2">
    <source>
        <dbReference type="ARBA" id="ARBA00004496"/>
    </source>
</evidence>
<keyword evidence="9 15" id="KW-0808">Transferase</keyword>
<dbReference type="SUPFAM" id="SSF75217">
    <property type="entry name" value="alpha/beta knot"/>
    <property type="match status" value="1"/>
</dbReference>
<feature type="binding site" evidence="15 16">
    <location>
        <position position="124"/>
    </location>
    <ligand>
        <name>S-adenosyl-L-methionine</name>
        <dbReference type="ChEBI" id="CHEBI:59789"/>
    </ligand>
</feature>
<dbReference type="NCBIfam" id="NF000648">
    <property type="entry name" value="PRK00026.1"/>
    <property type="match status" value="1"/>
</dbReference>
<keyword evidence="11 15" id="KW-0819">tRNA processing</keyword>
<dbReference type="CDD" id="cd18080">
    <property type="entry name" value="TrmD-like"/>
    <property type="match status" value="1"/>
</dbReference>
<dbReference type="EC" id="2.1.1.228" evidence="5 15"/>
<dbReference type="InterPro" id="IPR029028">
    <property type="entry name" value="Alpha/beta_knot_MTases"/>
</dbReference>
<dbReference type="Gene3D" id="3.40.1280.10">
    <property type="match status" value="1"/>
</dbReference>
<evidence type="ECO:0000256" key="5">
    <source>
        <dbReference type="ARBA" id="ARBA00012807"/>
    </source>
</evidence>
<dbReference type="Proteomes" id="UP000231252">
    <property type="component" value="Unassembled WGS sequence"/>
</dbReference>
<sequence>MLNKTLPLHISIITLFPDIFANHLKHLPISRAIEKGLLQIDFINLRNFAIDKRGTVDSPPYGGGPGMILRPEPIFDAINFALNRAIPAMREPAHIIFLTPRGKTYNQATAQHISTLKNLVIVCGRYEGMDQRVAEYFHAQEVSIGNYVLSGGEIAGMAIIESVTRLIPGAIENQDALINESFNPGQPTQTEHPQYSRPEEWQGLKVPQILVSGHHKKVDDWKTQNSLT</sequence>
<keyword evidence="8 15" id="KW-0489">Methyltransferase</keyword>
<evidence type="ECO:0000256" key="14">
    <source>
        <dbReference type="ARBA" id="ARBA00047783"/>
    </source>
</evidence>
<comment type="function">
    <text evidence="1 15 17">Specifically methylates guanosine-37 in various tRNAs.</text>
</comment>
<comment type="catalytic activity">
    <reaction evidence="14 15 17">
        <text>guanosine(37) in tRNA + S-adenosyl-L-methionine = N(1)-methylguanosine(37) in tRNA + S-adenosyl-L-homocysteine + H(+)</text>
        <dbReference type="Rhea" id="RHEA:36899"/>
        <dbReference type="Rhea" id="RHEA-COMP:10145"/>
        <dbReference type="Rhea" id="RHEA-COMP:10147"/>
        <dbReference type="ChEBI" id="CHEBI:15378"/>
        <dbReference type="ChEBI" id="CHEBI:57856"/>
        <dbReference type="ChEBI" id="CHEBI:59789"/>
        <dbReference type="ChEBI" id="CHEBI:73542"/>
        <dbReference type="ChEBI" id="CHEBI:74269"/>
        <dbReference type="EC" id="2.1.1.228"/>
    </reaction>
</comment>
<organism evidence="19 20">
    <name type="scientific">candidate division WWE3 bacterium CG08_land_8_20_14_0_20_41_10</name>
    <dbReference type="NCBI Taxonomy" id="1975085"/>
    <lineage>
        <taxon>Bacteria</taxon>
        <taxon>Katanobacteria</taxon>
    </lineage>
</organism>
<feature type="binding site" evidence="15 16">
    <location>
        <begin position="144"/>
        <end position="149"/>
    </location>
    <ligand>
        <name>S-adenosyl-L-methionine</name>
        <dbReference type="ChEBI" id="CHEBI:59789"/>
    </ligand>
</feature>
<dbReference type="GO" id="GO:0002939">
    <property type="term" value="P:tRNA N1-guanine methylation"/>
    <property type="evidence" value="ECO:0007669"/>
    <property type="project" value="TreeGrafter"/>
</dbReference>
<dbReference type="EMBL" id="PEYU01000074">
    <property type="protein sequence ID" value="PIS22179.1"/>
    <property type="molecule type" value="Genomic_DNA"/>
</dbReference>
<comment type="subunit">
    <text evidence="4 15 17">Homodimer.</text>
</comment>
<comment type="similarity">
    <text evidence="3 15 17">Belongs to the RNA methyltransferase TrmD family.</text>
</comment>
<evidence type="ECO:0000256" key="9">
    <source>
        <dbReference type="ARBA" id="ARBA00022679"/>
    </source>
</evidence>
<dbReference type="AlphaFoldDB" id="A0A2H0XDD3"/>
<evidence type="ECO:0000256" key="13">
    <source>
        <dbReference type="ARBA" id="ARBA00033392"/>
    </source>
</evidence>
<dbReference type="InterPro" id="IPR029026">
    <property type="entry name" value="tRNA_m1G_MTases_N"/>
</dbReference>
<dbReference type="Pfam" id="PF01746">
    <property type="entry name" value="tRNA_m1G_MT"/>
    <property type="match status" value="1"/>
</dbReference>
<evidence type="ECO:0000259" key="18">
    <source>
        <dbReference type="Pfam" id="PF01746"/>
    </source>
</evidence>
<accession>A0A2H0XDD3</accession>
<name>A0A2H0XDD3_UNCKA</name>
<evidence type="ECO:0000256" key="1">
    <source>
        <dbReference type="ARBA" id="ARBA00002634"/>
    </source>
</evidence>
<evidence type="ECO:0000256" key="3">
    <source>
        <dbReference type="ARBA" id="ARBA00007630"/>
    </source>
</evidence>
<evidence type="ECO:0000256" key="12">
    <source>
        <dbReference type="ARBA" id="ARBA00029736"/>
    </source>
</evidence>
<dbReference type="GO" id="GO:0005829">
    <property type="term" value="C:cytosol"/>
    <property type="evidence" value="ECO:0007669"/>
    <property type="project" value="TreeGrafter"/>
</dbReference>
<comment type="caution">
    <text evidence="19">The sequence shown here is derived from an EMBL/GenBank/DDBJ whole genome shotgun (WGS) entry which is preliminary data.</text>
</comment>
<proteinExistence type="inferred from homology"/>
<evidence type="ECO:0000256" key="10">
    <source>
        <dbReference type="ARBA" id="ARBA00022691"/>
    </source>
</evidence>
<keyword evidence="7 15" id="KW-0963">Cytoplasm</keyword>
<dbReference type="GO" id="GO:0052906">
    <property type="term" value="F:tRNA (guanine(37)-N1)-methyltransferase activity"/>
    <property type="evidence" value="ECO:0007669"/>
    <property type="project" value="UniProtKB-UniRule"/>
</dbReference>
<evidence type="ECO:0000256" key="11">
    <source>
        <dbReference type="ARBA" id="ARBA00022694"/>
    </source>
</evidence>
<comment type="subcellular location">
    <subcellularLocation>
        <location evidence="2 15 17">Cytoplasm</location>
    </subcellularLocation>
</comment>
<dbReference type="PANTHER" id="PTHR46417:SF1">
    <property type="entry name" value="TRNA (GUANINE-N(1)-)-METHYLTRANSFERASE"/>
    <property type="match status" value="1"/>
</dbReference>